<dbReference type="Pfam" id="PF24883">
    <property type="entry name" value="NPHP3_N"/>
    <property type="match status" value="1"/>
</dbReference>
<feature type="domain" description="Nephrocystin 3-like N-terminal" evidence="2">
    <location>
        <begin position="320"/>
        <end position="481"/>
    </location>
</feature>
<accession>A0AAD9AI58</accession>
<dbReference type="PANTHER" id="PTHR10039:SF5">
    <property type="entry name" value="NACHT DOMAIN-CONTAINING PROTEIN"/>
    <property type="match status" value="1"/>
</dbReference>
<comment type="caution">
    <text evidence="3">The sequence shown here is derived from an EMBL/GenBank/DDBJ whole genome shotgun (WGS) entry which is preliminary data.</text>
</comment>
<dbReference type="EMBL" id="JAQOWY010000192">
    <property type="protein sequence ID" value="KAK1847760.1"/>
    <property type="molecule type" value="Genomic_DNA"/>
</dbReference>
<evidence type="ECO:0000313" key="4">
    <source>
        <dbReference type="Proteomes" id="UP001243330"/>
    </source>
</evidence>
<organism evidence="3 4">
    <name type="scientific">Colletotrichum chrysophilum</name>
    <dbReference type="NCBI Taxonomy" id="1836956"/>
    <lineage>
        <taxon>Eukaryota</taxon>
        <taxon>Fungi</taxon>
        <taxon>Dikarya</taxon>
        <taxon>Ascomycota</taxon>
        <taxon>Pezizomycotina</taxon>
        <taxon>Sordariomycetes</taxon>
        <taxon>Hypocreomycetidae</taxon>
        <taxon>Glomerellales</taxon>
        <taxon>Glomerellaceae</taxon>
        <taxon>Colletotrichum</taxon>
        <taxon>Colletotrichum gloeosporioides species complex</taxon>
    </lineage>
</organism>
<name>A0AAD9AI58_9PEZI</name>
<keyword evidence="1" id="KW-0677">Repeat</keyword>
<keyword evidence="4" id="KW-1185">Reference proteome</keyword>
<dbReference type="AlphaFoldDB" id="A0AAD9AI58"/>
<reference evidence="3" key="1">
    <citation type="submission" date="2023-01" db="EMBL/GenBank/DDBJ databases">
        <title>Colletotrichum chrysophilum M932 genome sequence.</title>
        <authorList>
            <person name="Baroncelli R."/>
        </authorList>
    </citation>
    <scope>NUCLEOTIDE SEQUENCE</scope>
    <source>
        <strain evidence="3">M932</strain>
    </source>
</reference>
<sequence>MSGVEAISMACNVMTVISFSLETIKLYRSIHEAGSSDPELAKKAEHIRETSDEVERLLLEQQQLDPAQRVMTSEAERRLRDIAAECLQYSKDIEEEIASASPKKSGIPRALRSTVKTIWRKPHLDQLKCQLQASQSTMDTAVNVQILEQCITSGNLSRKIYDMLDSKEHNFIEKYKKRSKVIEDLIKQLPGYITEEHVKTRGHNMTEHITTRETLTTTIGVMETNNRHEQACERLLKSLNYPRMNERKNAIPEKHDGTFEWVFEGLRPSKYSTSVSKPDNHSVFGTDSDADWRDSEYWNRRNRREKVAEAKRNQAKADLLGWLQGDKSGTFWISGKPGSGKSTFVKFITSDERTMTSLSKWRPRPAIITHFFWKPGTQLQQCFHGLLCSLLHQVLSIDVDVCAQLLRKTPGLRRKNEETDWDLEELKRHLLMTLRSSNRSYLILLDGLDEMAKPHRGLRELFDFLDTLMKERRVKLCLSSRPERIFLDRFYSYLHLRMHDVNYEDICNFTMEFLEELGLEPHDQMRSSIAYKILDKADGVFIWVHLALQNVRNGVQELDEGWDEISQRILDLPPDLTRLYKDMWLRLDQRKERYVEMAALYFDITRWADHELTIACLAVASDDTILENFTERDQLPSPMDLVRRCNHMHRTLFPICAGILETQTSFSDLFPHQSKLGNRDDRDNLSLLQENDVSYLYLAMEKWDSEAAYVRFTHRTAIDFLDGAEGQRLFGKYATSYETIHSRIINAATILVCTPNHREHRFRGISRILGGLGSGSGGSERIYELFRRAHQHAHMIDDFSKSPPSFSSHDYFILVASNYQYYEYVMRVLWLDGDGYATRAGAALVGASSCIWVHDDYEHESQRYQLMKMCIHYLGGQAMSKASDPDDSSQLFIAWRCFLLEQLGFAIGEGLGDLTEKGVLEVIESFISAGVLQRQPPPRYLVVLEDSHALAIPSQRQIAEFEDGLFTKSRAVKFTHLYLEVDDAFILQQLCNWMSKTPESVISVLQDVEHVIVRPVLAQNPNWEDQPLQFFSCTLKNDEDEKEFVDWALEEFQARETFPQDAPDCLEFVHRGVYGDIFEALEGVGYSVPDINRQHACWHGLQ</sequence>
<protein>
    <recommendedName>
        <fullName evidence="2">Nephrocystin 3-like N-terminal domain-containing protein</fullName>
    </recommendedName>
</protein>
<dbReference type="PANTHER" id="PTHR10039">
    <property type="entry name" value="AMELOGENIN"/>
    <property type="match status" value="1"/>
</dbReference>
<dbReference type="InterPro" id="IPR056884">
    <property type="entry name" value="NPHP3-like_N"/>
</dbReference>
<proteinExistence type="predicted"/>
<evidence type="ECO:0000313" key="3">
    <source>
        <dbReference type="EMBL" id="KAK1847760.1"/>
    </source>
</evidence>
<evidence type="ECO:0000259" key="2">
    <source>
        <dbReference type="Pfam" id="PF24883"/>
    </source>
</evidence>
<gene>
    <name evidence="3" type="ORF">CCHR01_09602</name>
</gene>
<dbReference type="Proteomes" id="UP001243330">
    <property type="component" value="Unassembled WGS sequence"/>
</dbReference>
<dbReference type="Gene3D" id="3.40.50.300">
    <property type="entry name" value="P-loop containing nucleotide triphosphate hydrolases"/>
    <property type="match status" value="1"/>
</dbReference>
<dbReference type="SUPFAM" id="SSF52540">
    <property type="entry name" value="P-loop containing nucleoside triphosphate hydrolases"/>
    <property type="match status" value="1"/>
</dbReference>
<evidence type="ECO:0000256" key="1">
    <source>
        <dbReference type="ARBA" id="ARBA00022737"/>
    </source>
</evidence>
<dbReference type="InterPro" id="IPR027417">
    <property type="entry name" value="P-loop_NTPase"/>
</dbReference>